<keyword evidence="6" id="KW-0843">Virulence</keyword>
<gene>
    <name evidence="12" type="ORF">SBRCBS47491_004387</name>
</gene>
<dbReference type="Proteomes" id="UP001642406">
    <property type="component" value="Unassembled WGS sequence"/>
</dbReference>
<reference evidence="12 13" key="1">
    <citation type="submission" date="2024-01" db="EMBL/GenBank/DDBJ databases">
        <authorList>
            <person name="Allen C."/>
            <person name="Tagirdzhanova G."/>
        </authorList>
    </citation>
    <scope>NUCLEOTIDE SEQUENCE [LARGE SCALE GENOMIC DNA]</scope>
</reference>
<comment type="subcellular location">
    <subcellularLocation>
        <location evidence="1">Membrane</location>
        <topology evidence="1">Single-pass membrane protein</topology>
    </subcellularLocation>
</comment>
<evidence type="ECO:0000313" key="12">
    <source>
        <dbReference type="EMBL" id="CAK7221028.1"/>
    </source>
</evidence>
<dbReference type="EMBL" id="CAWUHC010000033">
    <property type="protein sequence ID" value="CAK7221028.1"/>
    <property type="molecule type" value="Genomic_DNA"/>
</dbReference>
<feature type="region of interest" description="Disordered" evidence="10">
    <location>
        <begin position="262"/>
        <end position="286"/>
    </location>
</feature>
<comment type="caution">
    <text evidence="12">The sequence shown here is derived from an EMBL/GenBank/DDBJ whole genome shotgun (WGS) entry which is preliminary data.</text>
</comment>
<proteinExistence type="inferred from homology"/>
<evidence type="ECO:0000256" key="3">
    <source>
        <dbReference type="ARBA" id="ARBA00022692"/>
    </source>
</evidence>
<keyword evidence="13" id="KW-1185">Reference proteome</keyword>
<keyword evidence="5" id="KW-0560">Oxidoreductase</keyword>
<dbReference type="Pfam" id="PF11807">
    <property type="entry name" value="UstYa"/>
    <property type="match status" value="1"/>
</dbReference>
<evidence type="ECO:0000256" key="9">
    <source>
        <dbReference type="ARBA" id="ARBA00035112"/>
    </source>
</evidence>
<keyword evidence="3 11" id="KW-0812">Transmembrane</keyword>
<evidence type="ECO:0000256" key="2">
    <source>
        <dbReference type="ARBA" id="ARBA00004685"/>
    </source>
</evidence>
<evidence type="ECO:0000256" key="7">
    <source>
        <dbReference type="ARBA" id="ARBA00023136"/>
    </source>
</evidence>
<evidence type="ECO:0008006" key="14">
    <source>
        <dbReference type="Google" id="ProtNLM"/>
    </source>
</evidence>
<evidence type="ECO:0000256" key="10">
    <source>
        <dbReference type="SAM" id="MobiDB-lite"/>
    </source>
</evidence>
<keyword evidence="7 11" id="KW-0472">Membrane</keyword>
<dbReference type="PANTHER" id="PTHR33365:SF11">
    <property type="entry name" value="TAT PATHWAY SIGNAL SEQUENCE"/>
    <property type="match status" value="1"/>
</dbReference>
<evidence type="ECO:0000256" key="1">
    <source>
        <dbReference type="ARBA" id="ARBA00004167"/>
    </source>
</evidence>
<keyword evidence="4 11" id="KW-1133">Transmembrane helix</keyword>
<comment type="similarity">
    <text evidence="9">Belongs to the ustYa family.</text>
</comment>
<evidence type="ECO:0000256" key="6">
    <source>
        <dbReference type="ARBA" id="ARBA00023026"/>
    </source>
</evidence>
<evidence type="ECO:0000313" key="13">
    <source>
        <dbReference type="Proteomes" id="UP001642406"/>
    </source>
</evidence>
<dbReference type="InterPro" id="IPR021765">
    <property type="entry name" value="UstYa-like"/>
</dbReference>
<dbReference type="PANTHER" id="PTHR33365">
    <property type="entry name" value="YALI0B05434P"/>
    <property type="match status" value="1"/>
</dbReference>
<keyword evidence="8" id="KW-0325">Glycoprotein</keyword>
<evidence type="ECO:0000256" key="5">
    <source>
        <dbReference type="ARBA" id="ARBA00023002"/>
    </source>
</evidence>
<evidence type="ECO:0000256" key="4">
    <source>
        <dbReference type="ARBA" id="ARBA00022989"/>
    </source>
</evidence>
<feature type="transmembrane region" description="Helical" evidence="11">
    <location>
        <begin position="47"/>
        <end position="71"/>
    </location>
</feature>
<sequence length="286" mass="31907">MPLPKEIITKDENGEYDSLPLGDDDPSITDADTAYERKPTMARRSWILHRLVQVVIAFWAVILLVAAVAVLSKHLVSRQLAAATSTCVCAPHDQYRVAEDFTNNVPQFGTVLLQFDETMGFTFDPRTATTADIEDVVHHWAALSPIGDGFVLANHSRELLPEPKWIAGAGEGLHNMAVYHQMHCLYRLMMAYNDAVLGTPTDVDHARHCFNYIRQTIMCVADTTLEGVNPDSERPETARIGAHRVCKDYSQVQAWAQAYRRQPLPGYNPHPHSHGGHEGHGGHARR</sequence>
<comment type="pathway">
    <text evidence="2">Mycotoxin biosynthesis.</text>
</comment>
<organism evidence="12 13">
    <name type="scientific">Sporothrix bragantina</name>
    <dbReference type="NCBI Taxonomy" id="671064"/>
    <lineage>
        <taxon>Eukaryota</taxon>
        <taxon>Fungi</taxon>
        <taxon>Dikarya</taxon>
        <taxon>Ascomycota</taxon>
        <taxon>Pezizomycotina</taxon>
        <taxon>Sordariomycetes</taxon>
        <taxon>Sordariomycetidae</taxon>
        <taxon>Ophiostomatales</taxon>
        <taxon>Ophiostomataceae</taxon>
        <taxon>Sporothrix</taxon>
    </lineage>
</organism>
<name>A0ABP0BN35_9PEZI</name>
<feature type="compositionally biased region" description="Basic and acidic residues" evidence="10">
    <location>
        <begin position="275"/>
        <end position="286"/>
    </location>
</feature>
<evidence type="ECO:0000256" key="11">
    <source>
        <dbReference type="SAM" id="Phobius"/>
    </source>
</evidence>
<accession>A0ABP0BN35</accession>
<protein>
    <recommendedName>
        <fullName evidence="14">Oxidase ustYa</fullName>
    </recommendedName>
</protein>
<evidence type="ECO:0000256" key="8">
    <source>
        <dbReference type="ARBA" id="ARBA00023180"/>
    </source>
</evidence>